<evidence type="ECO:0000313" key="1">
    <source>
        <dbReference type="EMBL" id="EIJ33332.1"/>
    </source>
</evidence>
<gene>
    <name evidence="1" type="ORF">Thini_0695</name>
</gene>
<protein>
    <submittedName>
        <fullName evidence="1">Uncharacterized protein</fullName>
    </submittedName>
</protein>
<name>A0A656HB57_THINJ</name>
<organism evidence="1 2">
    <name type="scientific">Thiothrix nivea (strain ATCC 35100 / DSM 5205 / JP2)</name>
    <dbReference type="NCBI Taxonomy" id="870187"/>
    <lineage>
        <taxon>Bacteria</taxon>
        <taxon>Pseudomonadati</taxon>
        <taxon>Pseudomonadota</taxon>
        <taxon>Gammaproteobacteria</taxon>
        <taxon>Thiotrichales</taxon>
        <taxon>Thiotrichaceae</taxon>
        <taxon>Thiothrix</taxon>
    </lineage>
</organism>
<sequence length="171" mass="18989">MTPLEHQRIARHQRAVRLAENINLMDCSQKTAIYESIQQLSKTLGCSAEETILLTGDYRVQSELIALHLENALPHLYAQWTQGDTAAKAEIDRLSAPVLALPPENPGSSHHGHHANPAKLPDFHETDRLPVAHAAPHYPMPQSSFRRIRSAFAVVLGRWKVASAKSSHQTT</sequence>
<dbReference type="Proteomes" id="UP000005317">
    <property type="component" value="Unassembled WGS sequence"/>
</dbReference>
<dbReference type="AlphaFoldDB" id="A0A656HB57"/>
<evidence type="ECO:0000313" key="2">
    <source>
        <dbReference type="Proteomes" id="UP000005317"/>
    </source>
</evidence>
<dbReference type="EMBL" id="JH651384">
    <property type="protein sequence ID" value="EIJ33332.1"/>
    <property type="molecule type" value="Genomic_DNA"/>
</dbReference>
<keyword evidence="2" id="KW-1185">Reference proteome</keyword>
<proteinExistence type="predicted"/>
<reference evidence="2" key="1">
    <citation type="journal article" date="2011" name="Stand. Genomic Sci.">
        <title>Genome sequence of the filamentous, gliding Thiothrix nivea neotype strain (JP2(T)).</title>
        <authorList>
            <person name="Lapidus A."/>
            <person name="Nolan M."/>
            <person name="Lucas S."/>
            <person name="Glavina Del Rio T."/>
            <person name="Tice H."/>
            <person name="Cheng J.F."/>
            <person name="Tapia R."/>
            <person name="Han C."/>
            <person name="Goodwin L."/>
            <person name="Pitluck S."/>
            <person name="Liolios K."/>
            <person name="Pagani I."/>
            <person name="Ivanova N."/>
            <person name="Huntemann M."/>
            <person name="Mavromatis K."/>
            <person name="Mikhailova N."/>
            <person name="Pati A."/>
            <person name="Chen A."/>
            <person name="Palaniappan K."/>
            <person name="Land M."/>
            <person name="Brambilla E.M."/>
            <person name="Rohde M."/>
            <person name="Abt B."/>
            <person name="Verbarg S."/>
            <person name="Goker M."/>
            <person name="Bristow J."/>
            <person name="Eisen J.A."/>
            <person name="Markowitz V."/>
            <person name="Hugenholtz P."/>
            <person name="Kyrpides N.C."/>
            <person name="Klenk H.P."/>
            <person name="Woyke T."/>
        </authorList>
    </citation>
    <scope>NUCLEOTIDE SEQUENCE [LARGE SCALE GENOMIC DNA]</scope>
    <source>
        <strain evidence="2">ATCC 35100 / DSM 5205 / JP2</strain>
    </source>
</reference>
<accession>A0A656HB57</accession>